<evidence type="ECO:0000259" key="1">
    <source>
        <dbReference type="Pfam" id="PF01965"/>
    </source>
</evidence>
<dbReference type="InterPro" id="IPR050325">
    <property type="entry name" value="Prot/Nucl_acid_deglycase"/>
</dbReference>
<proteinExistence type="predicted"/>
<dbReference type="Gene3D" id="3.40.50.880">
    <property type="match status" value="1"/>
</dbReference>
<keyword evidence="3" id="KW-1185">Reference proteome</keyword>
<sequence>MEAVVIIDVLRRAGAEVTVASVEDTLQVDMSRQVKLVADKSIQDAAHDTYDAIALPGGMPGAERLGKCQELMSLLEQQRESGRIWSAICAAPAVVFEPQGWLKGKKATCHPAFVERLADGSESASRVIMDGSLLTSRGPGTAFEFALALVRELYGEEKESEVAGPMVMQDYSHAKRVDSQVPA</sequence>
<gene>
    <name evidence="2" type="primary">g13061</name>
    <name evidence="2" type="ORF">VP750_LOCUS11597</name>
</gene>
<dbReference type="CDD" id="cd03135">
    <property type="entry name" value="GATase1_DJ-1"/>
    <property type="match status" value="1"/>
</dbReference>
<evidence type="ECO:0000313" key="3">
    <source>
        <dbReference type="Proteomes" id="UP001497392"/>
    </source>
</evidence>
<name>A0ABP1GG12_9CHLO</name>
<feature type="domain" description="DJ-1/PfpI" evidence="1">
    <location>
        <begin position="1"/>
        <end position="151"/>
    </location>
</feature>
<comment type="caution">
    <text evidence="2">The sequence shown here is derived from an EMBL/GenBank/DDBJ whole genome shotgun (WGS) entry which is preliminary data.</text>
</comment>
<reference evidence="2 3" key="1">
    <citation type="submission" date="2024-06" db="EMBL/GenBank/DDBJ databases">
        <authorList>
            <person name="Kraege A."/>
            <person name="Thomma B."/>
        </authorList>
    </citation>
    <scope>NUCLEOTIDE SEQUENCE [LARGE SCALE GENOMIC DNA]</scope>
</reference>
<protein>
    <submittedName>
        <fullName evidence="2">G13061 protein</fullName>
    </submittedName>
</protein>
<dbReference type="NCBIfam" id="TIGR01383">
    <property type="entry name" value="not_thiJ"/>
    <property type="match status" value="1"/>
</dbReference>
<dbReference type="InterPro" id="IPR006287">
    <property type="entry name" value="DJ-1"/>
</dbReference>
<accession>A0ABP1GG12</accession>
<dbReference type="SUPFAM" id="SSF52317">
    <property type="entry name" value="Class I glutamine amidotransferase-like"/>
    <property type="match status" value="1"/>
</dbReference>
<dbReference type="InterPro" id="IPR029062">
    <property type="entry name" value="Class_I_gatase-like"/>
</dbReference>
<dbReference type="Pfam" id="PF01965">
    <property type="entry name" value="DJ-1_PfpI"/>
    <property type="match status" value="1"/>
</dbReference>
<dbReference type="InterPro" id="IPR002818">
    <property type="entry name" value="DJ-1/PfpI"/>
</dbReference>
<dbReference type="PANTHER" id="PTHR48094:SF12">
    <property type="entry name" value="PARKINSON DISEASE PROTEIN 7 HOMOLOG"/>
    <property type="match status" value="1"/>
</dbReference>
<dbReference type="PANTHER" id="PTHR48094">
    <property type="entry name" value="PROTEIN/NUCLEIC ACID DEGLYCASE DJ-1-RELATED"/>
    <property type="match status" value="1"/>
</dbReference>
<organism evidence="2 3">
    <name type="scientific">Coccomyxa viridis</name>
    <dbReference type="NCBI Taxonomy" id="1274662"/>
    <lineage>
        <taxon>Eukaryota</taxon>
        <taxon>Viridiplantae</taxon>
        <taxon>Chlorophyta</taxon>
        <taxon>core chlorophytes</taxon>
        <taxon>Trebouxiophyceae</taxon>
        <taxon>Trebouxiophyceae incertae sedis</taxon>
        <taxon>Coccomyxaceae</taxon>
        <taxon>Coccomyxa</taxon>
    </lineage>
</organism>
<evidence type="ECO:0000313" key="2">
    <source>
        <dbReference type="EMBL" id="CAL5229691.1"/>
    </source>
</evidence>
<dbReference type="EMBL" id="CAXHTA020000021">
    <property type="protein sequence ID" value="CAL5229691.1"/>
    <property type="molecule type" value="Genomic_DNA"/>
</dbReference>
<dbReference type="Proteomes" id="UP001497392">
    <property type="component" value="Unassembled WGS sequence"/>
</dbReference>